<keyword evidence="1" id="KW-0732">Signal</keyword>
<evidence type="ECO:0000313" key="4">
    <source>
        <dbReference type="Proteomes" id="UP000237925"/>
    </source>
</evidence>
<dbReference type="AlphaFoldDB" id="A0A2R3QGY1"/>
<feature type="chain" id="PRO_5015324200" description="Haem-binding uptake Tiki superfamily ChaN domain-containing protein" evidence="1">
    <location>
        <begin position="21"/>
        <end position="280"/>
    </location>
</feature>
<dbReference type="Pfam" id="PF04187">
    <property type="entry name" value="Cofac_haem_bdg"/>
    <property type="match status" value="1"/>
</dbReference>
<dbReference type="KEGG" id="mela:C6568_06895"/>
<evidence type="ECO:0000256" key="1">
    <source>
        <dbReference type="SAM" id="SignalP"/>
    </source>
</evidence>
<dbReference type="OrthoDB" id="9795827at2"/>
<dbReference type="Proteomes" id="UP000237925">
    <property type="component" value="Chromosome"/>
</dbReference>
<protein>
    <recommendedName>
        <fullName evidence="2">Haem-binding uptake Tiki superfamily ChaN domain-containing protein</fullName>
    </recommendedName>
</protein>
<reference evidence="3 4" key="1">
    <citation type="submission" date="2018-03" db="EMBL/GenBank/DDBJ databases">
        <title>Genome sequencing of Melaminivora sp.</title>
        <authorList>
            <person name="Kim S.-J."/>
            <person name="Heo J."/>
            <person name="Ahn J.-H."/>
            <person name="Kwon S.-W."/>
        </authorList>
    </citation>
    <scope>NUCLEOTIDE SEQUENCE [LARGE SCALE GENOMIC DNA]</scope>
    <source>
        <strain evidence="3 4">SC2-9</strain>
    </source>
</reference>
<evidence type="ECO:0000313" key="3">
    <source>
        <dbReference type="EMBL" id="AVO51006.1"/>
    </source>
</evidence>
<name>A0A2R3QGY1_9BURK</name>
<dbReference type="SUPFAM" id="SSF159501">
    <property type="entry name" value="EreA/ChaN-like"/>
    <property type="match status" value="1"/>
</dbReference>
<organism evidence="3 4">
    <name type="scientific">Melaminivora suipulveris</name>
    <dbReference type="NCBI Taxonomy" id="2109913"/>
    <lineage>
        <taxon>Bacteria</taxon>
        <taxon>Pseudomonadati</taxon>
        <taxon>Pseudomonadota</taxon>
        <taxon>Betaproteobacteria</taxon>
        <taxon>Burkholderiales</taxon>
        <taxon>Comamonadaceae</taxon>
        <taxon>Melaminivora</taxon>
    </lineage>
</organism>
<gene>
    <name evidence="3" type="ORF">C6568_06895</name>
</gene>
<proteinExistence type="predicted"/>
<dbReference type="RefSeq" id="WP_106685396.1">
    <property type="nucleotide sequence ID" value="NZ_CP027667.1"/>
</dbReference>
<dbReference type="EMBL" id="CP027667">
    <property type="protein sequence ID" value="AVO51006.1"/>
    <property type="molecule type" value="Genomic_DNA"/>
</dbReference>
<accession>A0A2R3QGY1</accession>
<dbReference type="InterPro" id="IPR007314">
    <property type="entry name" value="Cofac_haem-bd_dom"/>
</dbReference>
<evidence type="ECO:0000259" key="2">
    <source>
        <dbReference type="Pfam" id="PF04187"/>
    </source>
</evidence>
<dbReference type="Gene3D" id="1.10.8.760">
    <property type="entry name" value="Haem-binding uptake, Tiki superfamily, ChaN, domain 2"/>
    <property type="match status" value="1"/>
</dbReference>
<dbReference type="Gene3D" id="3.40.50.11550">
    <property type="match status" value="1"/>
</dbReference>
<feature type="signal peptide" evidence="1">
    <location>
        <begin position="1"/>
        <end position="20"/>
    </location>
</feature>
<keyword evidence="4" id="KW-1185">Reference proteome</keyword>
<feature type="domain" description="Haem-binding uptake Tiki superfamily ChaN" evidence="2">
    <location>
        <begin position="42"/>
        <end position="229"/>
    </location>
</feature>
<sequence>MSAISLPFRRPFLLAALALAALPGCAPGRIGPAHSAWHAQLERWAGVQALLLGEQHDVPAHQQWEADTVAWLAARGRLAALVIEMAEAGAGTDGLPPGASEDQVRAALRWNEDAWPWQRYAAPVMAAVAAGVPVRGGNLDSDALRAALRDEALDTHLGADALARQRRAIEDGHCGLLPAARVQPMVRVQLARDASLARTLRQSLRPGRTAVLLAGYGHVQRSLGVPTWLGPDITAKVAIAGENQARTAMKMEADWHQETPAAPPVDHCAALRARWPGAAR</sequence>